<name>A0A285U5N9_9BACL</name>
<accession>A0A285U5N9</accession>
<protein>
    <recommendedName>
        <fullName evidence="4">Coupling factor for flagellin transcription and translation</fullName>
    </recommendedName>
</protein>
<dbReference type="OrthoDB" id="1708317at2"/>
<sequence>MLTTIFIILLIISQLFCFYIIALLNAKVAKFKDLEVRQEKIMREMEESISLYLVEIQEENDRLIKELSEVQPTKKVRKTADMVETEIERTTDKNEGNIDSNNLSYEQKVFVPKSIARNAYSKNKTLKTNNDTKTVDNAFESNSEAPIISFKEHVIKLHNQGKNIEEIAKLTNKGKTEIELLLKFQA</sequence>
<evidence type="ECO:0000256" key="1">
    <source>
        <dbReference type="SAM" id="Phobius"/>
    </source>
</evidence>
<organism evidence="2 3">
    <name type="scientific">Ureibacillus acetophenoni</name>
    <dbReference type="NCBI Taxonomy" id="614649"/>
    <lineage>
        <taxon>Bacteria</taxon>
        <taxon>Bacillati</taxon>
        <taxon>Bacillota</taxon>
        <taxon>Bacilli</taxon>
        <taxon>Bacillales</taxon>
        <taxon>Caryophanaceae</taxon>
        <taxon>Ureibacillus</taxon>
    </lineage>
</organism>
<keyword evidence="1" id="KW-0472">Membrane</keyword>
<dbReference type="EMBL" id="OBQC01000001">
    <property type="protein sequence ID" value="SOC35581.1"/>
    <property type="molecule type" value="Genomic_DNA"/>
</dbReference>
<dbReference type="AlphaFoldDB" id="A0A285U5N9"/>
<dbReference type="Proteomes" id="UP000219252">
    <property type="component" value="Unassembled WGS sequence"/>
</dbReference>
<keyword evidence="1" id="KW-0812">Transmembrane</keyword>
<keyword evidence="3" id="KW-1185">Reference proteome</keyword>
<evidence type="ECO:0000313" key="2">
    <source>
        <dbReference type="EMBL" id="SOC35581.1"/>
    </source>
</evidence>
<proteinExistence type="predicted"/>
<reference evidence="3" key="1">
    <citation type="submission" date="2017-08" db="EMBL/GenBank/DDBJ databases">
        <authorList>
            <person name="Varghese N."/>
            <person name="Submissions S."/>
        </authorList>
    </citation>
    <scope>NUCLEOTIDE SEQUENCE [LARGE SCALE GENOMIC DNA]</scope>
    <source>
        <strain evidence="3">JC23</strain>
    </source>
</reference>
<evidence type="ECO:0000313" key="3">
    <source>
        <dbReference type="Proteomes" id="UP000219252"/>
    </source>
</evidence>
<gene>
    <name evidence="2" type="ORF">SAMN05877842_101499</name>
</gene>
<feature type="transmembrane region" description="Helical" evidence="1">
    <location>
        <begin position="6"/>
        <end position="24"/>
    </location>
</feature>
<dbReference type="RefSeq" id="WP_097148035.1">
    <property type="nucleotide sequence ID" value="NZ_OBQC01000001.1"/>
</dbReference>
<evidence type="ECO:0008006" key="4">
    <source>
        <dbReference type="Google" id="ProtNLM"/>
    </source>
</evidence>
<keyword evidence="1" id="KW-1133">Transmembrane helix</keyword>